<keyword evidence="1" id="KW-1133">Transmembrane helix</keyword>
<dbReference type="RefSeq" id="WP_035900984.1">
    <property type="nucleotide sequence ID" value="NZ_CAAAIT010000006.1"/>
</dbReference>
<reference evidence="2 4" key="1">
    <citation type="submission" date="2015-11" db="EMBL/GenBank/DDBJ databases">
        <title>Genomic analysis of 38 Legionella species identifies large and diverse effector repertoires.</title>
        <authorList>
            <person name="Burstein D."/>
            <person name="Amaro F."/>
            <person name="Zusman T."/>
            <person name="Lifshitz Z."/>
            <person name="Cohen O."/>
            <person name="Gilbert J.A."/>
            <person name="Pupko T."/>
            <person name="Shuman H.A."/>
            <person name="Segal G."/>
        </authorList>
    </citation>
    <scope>NUCLEOTIDE SEQUENCE [LARGE SCALE GENOMIC DNA]</scope>
    <source>
        <strain evidence="2 4">ORW</strain>
    </source>
</reference>
<protein>
    <submittedName>
        <fullName evidence="3">Bacterial protein of uncharacterized function (DUF883)</fullName>
    </submittedName>
</protein>
<proteinExistence type="predicted"/>
<sequence>MNDFNDNAKEIKRKASELLKTAKEKAGNAYYETKPKADELAAQIGNTAVDLYQSGKQEINRAEKYLEDSIACTAHSIQRKPLASVLIAAGIGYLFAKIFK</sequence>
<organism evidence="2 4">
    <name type="scientific">Legionella cherrii</name>
    <dbReference type="NCBI Taxonomy" id="28084"/>
    <lineage>
        <taxon>Bacteria</taxon>
        <taxon>Pseudomonadati</taxon>
        <taxon>Pseudomonadota</taxon>
        <taxon>Gammaproteobacteria</taxon>
        <taxon>Legionellales</taxon>
        <taxon>Legionellaceae</taxon>
        <taxon>Legionella</taxon>
    </lineage>
</organism>
<keyword evidence="1" id="KW-0812">Transmembrane</keyword>
<dbReference type="Proteomes" id="UP000054921">
    <property type="component" value="Unassembled WGS sequence"/>
</dbReference>
<evidence type="ECO:0000313" key="3">
    <source>
        <dbReference type="EMBL" id="VEB34068.1"/>
    </source>
</evidence>
<dbReference type="Proteomes" id="UP000277577">
    <property type="component" value="Chromosome"/>
</dbReference>
<accession>A0A0W0SCT5</accession>
<keyword evidence="1" id="KW-0472">Membrane</keyword>
<evidence type="ECO:0000313" key="4">
    <source>
        <dbReference type="Proteomes" id="UP000054921"/>
    </source>
</evidence>
<reference evidence="3 5" key="2">
    <citation type="submission" date="2018-12" db="EMBL/GenBank/DDBJ databases">
        <authorList>
            <consortium name="Pathogen Informatics"/>
        </authorList>
    </citation>
    <scope>NUCLEOTIDE SEQUENCE [LARGE SCALE GENOMIC DNA]</scope>
    <source>
        <strain evidence="3 5">NCTC11976</strain>
    </source>
</reference>
<dbReference type="EMBL" id="LR134173">
    <property type="protein sequence ID" value="VEB34068.1"/>
    <property type="molecule type" value="Genomic_DNA"/>
</dbReference>
<gene>
    <name evidence="2" type="ORF">Lche_2927</name>
    <name evidence="3" type="ORF">NCTC11976_00655</name>
</gene>
<evidence type="ECO:0000256" key="1">
    <source>
        <dbReference type="SAM" id="Phobius"/>
    </source>
</evidence>
<name>A0A0W0SCT5_9GAMM</name>
<dbReference type="AlphaFoldDB" id="A0A0W0SCT5"/>
<keyword evidence="5" id="KW-1185">Reference proteome</keyword>
<dbReference type="EMBL" id="LNXW01000013">
    <property type="protein sequence ID" value="KTC80907.1"/>
    <property type="molecule type" value="Genomic_DNA"/>
</dbReference>
<dbReference type="OrthoDB" id="5639011at2"/>
<evidence type="ECO:0000313" key="2">
    <source>
        <dbReference type="EMBL" id="KTC80907.1"/>
    </source>
</evidence>
<dbReference type="PATRIC" id="fig|28084.5.peg.3179"/>
<feature type="transmembrane region" description="Helical" evidence="1">
    <location>
        <begin position="82"/>
        <end position="99"/>
    </location>
</feature>
<evidence type="ECO:0000313" key="5">
    <source>
        <dbReference type="Proteomes" id="UP000277577"/>
    </source>
</evidence>